<dbReference type="EMBL" id="JAWIIV010000032">
    <property type="protein sequence ID" value="MEC4722549.1"/>
    <property type="molecule type" value="Genomic_DNA"/>
</dbReference>
<keyword evidence="2" id="KW-1185">Reference proteome</keyword>
<protein>
    <submittedName>
        <fullName evidence="1">Uncharacterized protein</fullName>
    </submittedName>
</protein>
<comment type="caution">
    <text evidence="1">The sequence shown here is derived from an EMBL/GenBank/DDBJ whole genome shotgun (WGS) entry which is preliminary data.</text>
</comment>
<accession>A0ABU6JHH4</accession>
<reference evidence="1 2" key="1">
    <citation type="submission" date="2023-10" db="EMBL/GenBank/DDBJ databases">
        <title>Noviherbaspirillum sp. CPCC 100848 genome assembly.</title>
        <authorList>
            <person name="Li X.Y."/>
            <person name="Fang X.M."/>
        </authorList>
    </citation>
    <scope>NUCLEOTIDE SEQUENCE [LARGE SCALE GENOMIC DNA]</scope>
    <source>
        <strain evidence="1 2">CPCC 100848</strain>
    </source>
</reference>
<dbReference type="Proteomes" id="UP001352263">
    <property type="component" value="Unassembled WGS sequence"/>
</dbReference>
<evidence type="ECO:0000313" key="1">
    <source>
        <dbReference type="EMBL" id="MEC4722549.1"/>
    </source>
</evidence>
<organism evidence="1 2">
    <name type="scientific">Noviherbaspirillum album</name>
    <dbReference type="NCBI Taxonomy" id="3080276"/>
    <lineage>
        <taxon>Bacteria</taxon>
        <taxon>Pseudomonadati</taxon>
        <taxon>Pseudomonadota</taxon>
        <taxon>Betaproteobacteria</taxon>
        <taxon>Burkholderiales</taxon>
        <taxon>Oxalobacteraceae</taxon>
        <taxon>Noviherbaspirillum</taxon>
    </lineage>
</organism>
<sequence length="62" mass="7051">MAMTLRRRSGVLSNPKGLDYVRFALKTDGSRIRLVMHCGNAVPWRRRNECMAGMPSFHSAPF</sequence>
<evidence type="ECO:0000313" key="2">
    <source>
        <dbReference type="Proteomes" id="UP001352263"/>
    </source>
</evidence>
<proteinExistence type="predicted"/>
<name>A0ABU6JHH4_9BURK</name>
<gene>
    <name evidence="1" type="ORF">RY831_25615</name>
</gene>
<dbReference type="RefSeq" id="WP_326509220.1">
    <property type="nucleotide sequence ID" value="NZ_JAWIIV010000032.1"/>
</dbReference>